<feature type="compositionally biased region" description="Basic and acidic residues" evidence="2">
    <location>
        <begin position="130"/>
        <end position="141"/>
    </location>
</feature>
<dbReference type="EMBL" id="JYNV01000103">
    <property type="protein sequence ID" value="KZM26582.1"/>
    <property type="molecule type" value="Genomic_DNA"/>
</dbReference>
<feature type="compositionally biased region" description="Low complexity" evidence="2">
    <location>
        <begin position="788"/>
        <end position="799"/>
    </location>
</feature>
<evidence type="ECO:0000313" key="4">
    <source>
        <dbReference type="Proteomes" id="UP000076837"/>
    </source>
</evidence>
<feature type="compositionally biased region" description="Basic and acidic residues" evidence="2">
    <location>
        <begin position="28"/>
        <end position="55"/>
    </location>
</feature>
<reference evidence="3 4" key="1">
    <citation type="journal article" date="2016" name="Sci. Rep.">
        <title>Draft genome sequencing and secretome analysis of fungal phytopathogen Ascochyta rabiei provides insight into the necrotrophic effector repertoire.</title>
        <authorList>
            <person name="Verma S."/>
            <person name="Gazara R.K."/>
            <person name="Nizam S."/>
            <person name="Parween S."/>
            <person name="Chattopadhyay D."/>
            <person name="Verma P.K."/>
        </authorList>
    </citation>
    <scope>NUCLEOTIDE SEQUENCE [LARGE SCALE GENOMIC DNA]</scope>
    <source>
        <strain evidence="3 4">ArDII</strain>
    </source>
</reference>
<feature type="compositionally biased region" description="Acidic residues" evidence="2">
    <location>
        <begin position="800"/>
        <end position="810"/>
    </location>
</feature>
<feature type="compositionally biased region" description="Acidic residues" evidence="2">
    <location>
        <begin position="70"/>
        <end position="86"/>
    </location>
</feature>
<proteinExistence type="predicted"/>
<dbReference type="AlphaFoldDB" id="A0A163JTF1"/>
<feature type="compositionally biased region" description="Basic residues" evidence="2">
    <location>
        <begin position="56"/>
        <end position="65"/>
    </location>
</feature>
<feature type="region of interest" description="Disordered" evidence="2">
    <location>
        <begin position="18"/>
        <end position="141"/>
    </location>
</feature>
<evidence type="ECO:0000256" key="2">
    <source>
        <dbReference type="SAM" id="MobiDB-lite"/>
    </source>
</evidence>
<evidence type="ECO:0000313" key="3">
    <source>
        <dbReference type="EMBL" id="KZM26582.1"/>
    </source>
</evidence>
<organism evidence="3 4">
    <name type="scientific">Didymella rabiei</name>
    <name type="common">Chickpea ascochyta blight fungus</name>
    <name type="synonym">Mycosphaerella rabiei</name>
    <dbReference type="NCBI Taxonomy" id="5454"/>
    <lineage>
        <taxon>Eukaryota</taxon>
        <taxon>Fungi</taxon>
        <taxon>Dikarya</taxon>
        <taxon>Ascomycota</taxon>
        <taxon>Pezizomycotina</taxon>
        <taxon>Dothideomycetes</taxon>
        <taxon>Pleosporomycetidae</taxon>
        <taxon>Pleosporales</taxon>
        <taxon>Pleosporineae</taxon>
        <taxon>Didymellaceae</taxon>
        <taxon>Ascochyta</taxon>
    </lineage>
</organism>
<dbReference type="Proteomes" id="UP000076837">
    <property type="component" value="Unassembled WGS sequence"/>
</dbReference>
<sequence>MSSVAVVPKSSLAFLKKDKPLKAKQNSKQKEDLAIKEKRNIRCEDSEASDTELRIKSKGKGKARAKAGEGVEEVDSDALPAEEESDAAVSESELSSHIESESDEGADEESRSARREKKAEEKHARRKARGKEYYDQRDAADKREAAITANEGFSNYMSQRMKRTAPEKRPVTVEKEWRGLYPLLKFLWVPGGKATLSETRFEIFKRANENIERYCNQIVNVDVEHNTRATALYLVRLEKLEKELAGQSESTKVLRRKRLQTSCAKEAGQPTKAELLKKWKFPTEELTGQIYSIEKALAELDLLPSEAAYNKKIAEFNQQLAVSSSSRKAAKKTAKKNAILVDKKAELEKQLASRKNKKMKLFQTALIFLDNLQEKGIPPTQVLSNRAETVFHDLVSSSRENLQLYNALKEEMERPTLEQLDEWNTAIEPMCNFVSRMERDDMVTEQSIAEAGVFFRDLDKINQSIAVLGENDNSLPMSILKEIFEKYQDGHQRQVKVSIARLMDELRRQEAAVGVVRAIELGEMPAHHRVQPEIEPPSSPATANPIAKSTVTPPTGATAVVANSITGTSHITGTNLSEDVLRNLDITSMTLGPSVTEMFQYEDGMTEHGPLIATRVGITDNARLNRYFVNAGLDAPDMEYLKVLKGSDLGPGGAEQLADQKVVNFDIKQRKKDIKGDHPIRSIGPVVVMPRAEGYVRRGVKERRQDAYIKVVYKDVPEPDMLSRTEFTQLVGQRFGEKQFSNLIGIYEKRQLYFEACKVQKLHPKTKQPLTSDDLQQTPWLFPENERNNSNVGNSSNSMDAEDSEDDEDPLQGVEIVTGALPADMTDPFKKPRAHLVGSSRASSSSQL</sequence>
<feature type="region of interest" description="Disordered" evidence="2">
    <location>
        <begin position="781"/>
        <end position="848"/>
    </location>
</feature>
<feature type="compositionally biased region" description="Basic and acidic residues" evidence="2">
    <location>
        <begin position="108"/>
        <end position="123"/>
    </location>
</feature>
<name>A0A163JTF1_DIDRA</name>
<accession>A0A163JTF1</accession>
<keyword evidence="1" id="KW-0175">Coiled coil</keyword>
<comment type="caution">
    <text evidence="3">The sequence shown here is derived from an EMBL/GenBank/DDBJ whole genome shotgun (WGS) entry which is preliminary data.</text>
</comment>
<feature type="coiled-coil region" evidence="1">
    <location>
        <begin position="330"/>
        <end position="357"/>
    </location>
</feature>
<keyword evidence="4" id="KW-1185">Reference proteome</keyword>
<evidence type="ECO:0000256" key="1">
    <source>
        <dbReference type="SAM" id="Coils"/>
    </source>
</evidence>
<gene>
    <name evidence="3" type="ORF">ST47_g2219</name>
</gene>
<protein>
    <submittedName>
        <fullName evidence="3">Uncharacterized protein</fullName>
    </submittedName>
</protein>